<dbReference type="EMBL" id="UINC01193576">
    <property type="protein sequence ID" value="SVE09265.1"/>
    <property type="molecule type" value="Genomic_DNA"/>
</dbReference>
<dbReference type="InterPro" id="IPR007396">
    <property type="entry name" value="TR_PAI2-type"/>
</dbReference>
<protein>
    <submittedName>
        <fullName evidence="1">Uncharacterized protein</fullName>
    </submittedName>
</protein>
<proteinExistence type="predicted"/>
<organism evidence="1">
    <name type="scientific">marine metagenome</name>
    <dbReference type="NCBI Taxonomy" id="408172"/>
    <lineage>
        <taxon>unclassified sequences</taxon>
        <taxon>metagenomes</taxon>
        <taxon>ecological metagenomes</taxon>
    </lineage>
</organism>
<dbReference type="Pfam" id="PF04299">
    <property type="entry name" value="FMN_bind_2"/>
    <property type="match status" value="1"/>
</dbReference>
<evidence type="ECO:0000313" key="1">
    <source>
        <dbReference type="EMBL" id="SVE09265.1"/>
    </source>
</evidence>
<gene>
    <name evidence="1" type="ORF">METZ01_LOCUS462119</name>
</gene>
<reference evidence="1" key="1">
    <citation type="submission" date="2018-05" db="EMBL/GenBank/DDBJ databases">
        <authorList>
            <person name="Lanie J.A."/>
            <person name="Ng W.-L."/>
            <person name="Kazmierczak K.M."/>
            <person name="Andrzejewski T.M."/>
            <person name="Davidsen T.M."/>
            <person name="Wayne K.J."/>
            <person name="Tettelin H."/>
            <person name="Glass J.I."/>
            <person name="Rusch D."/>
            <person name="Podicherti R."/>
            <person name="Tsui H.-C.T."/>
            <person name="Winkler M.E."/>
        </authorList>
    </citation>
    <scope>NUCLEOTIDE SEQUENCE</scope>
</reference>
<dbReference type="AlphaFoldDB" id="A0A383APY7"/>
<sequence>VEANTFAMLIATGSNGHMQASHLPVPPCFDGEGHLHRLRGHLARSYEQADDLIRIDANDEQVLTVFQATRLRLTPSLRRRLCRSDMELCCCPCLRDPTGARSRRPDWGCFG</sequence>
<name>A0A383APY7_9ZZZZ</name>
<accession>A0A383APY7</accession>
<feature type="non-terminal residue" evidence="1">
    <location>
        <position position="1"/>
    </location>
</feature>
<dbReference type="InterPro" id="IPR012349">
    <property type="entry name" value="Split_barrel_FMN-bd"/>
</dbReference>
<dbReference type="Gene3D" id="2.30.110.10">
    <property type="entry name" value="Electron Transport, Fmn-binding Protein, Chain A"/>
    <property type="match status" value="1"/>
</dbReference>